<comment type="catalytic activity">
    <reaction evidence="7">
        <text>Endonucleolytic cleavage of RNA, removing 5'-extranucleotides from tRNA precursor.</text>
        <dbReference type="EC" id="3.1.26.5"/>
    </reaction>
</comment>
<evidence type="ECO:0000256" key="4">
    <source>
        <dbReference type="ARBA" id="ARBA00022759"/>
    </source>
</evidence>
<dbReference type="Pfam" id="PF00825">
    <property type="entry name" value="Ribonuclease_P"/>
    <property type="match status" value="1"/>
</dbReference>
<comment type="caution">
    <text evidence="9">The sequence shown here is derived from an EMBL/GenBank/DDBJ whole genome shotgun (WGS) entry which is preliminary data.</text>
</comment>
<dbReference type="Gene3D" id="3.30.230.10">
    <property type="match status" value="1"/>
</dbReference>
<keyword evidence="10" id="KW-1185">Reference proteome</keyword>
<dbReference type="PANTHER" id="PTHR33992">
    <property type="entry name" value="RIBONUCLEASE P PROTEIN COMPONENT"/>
    <property type="match status" value="1"/>
</dbReference>
<dbReference type="PROSITE" id="PS00648">
    <property type="entry name" value="RIBONUCLEASE_P"/>
    <property type="match status" value="1"/>
</dbReference>
<evidence type="ECO:0000256" key="2">
    <source>
        <dbReference type="ARBA" id="ARBA00022694"/>
    </source>
</evidence>
<dbReference type="GO" id="GO:0000049">
    <property type="term" value="F:tRNA binding"/>
    <property type="evidence" value="ECO:0007669"/>
    <property type="project" value="UniProtKB-UniRule"/>
</dbReference>
<evidence type="ECO:0000256" key="1">
    <source>
        <dbReference type="ARBA" id="ARBA00002663"/>
    </source>
</evidence>
<evidence type="ECO:0000313" key="10">
    <source>
        <dbReference type="Proteomes" id="UP000265916"/>
    </source>
</evidence>
<keyword evidence="6 7" id="KW-0694">RNA-binding</keyword>
<organism evidence="9 10">
    <name type="scientific">Psittacicella hinzii</name>
    <dbReference type="NCBI Taxonomy" id="2028575"/>
    <lineage>
        <taxon>Bacteria</taxon>
        <taxon>Pseudomonadati</taxon>
        <taxon>Pseudomonadota</taxon>
        <taxon>Gammaproteobacteria</taxon>
        <taxon>Pasteurellales</taxon>
        <taxon>Psittacicellaceae</taxon>
        <taxon>Psittacicella</taxon>
    </lineage>
</organism>
<comment type="function">
    <text evidence="1 7">RNaseP catalyzes the removal of the 5'-leader sequence from pre-tRNA to produce the mature 5'-terminus. It can also cleave other RNA substrates such as 4.5S RNA. The protein component plays an auxiliary but essential role in vivo by binding to the 5'-leader sequence and broadening the substrate specificity of the ribozyme.</text>
</comment>
<dbReference type="InterPro" id="IPR014721">
    <property type="entry name" value="Ribsml_uS5_D2-typ_fold_subgr"/>
</dbReference>
<dbReference type="InterPro" id="IPR020568">
    <property type="entry name" value="Ribosomal_Su5_D2-typ_SF"/>
</dbReference>
<keyword evidence="2 7" id="KW-0819">tRNA processing</keyword>
<keyword evidence="5 7" id="KW-0378">Hydrolase</keyword>
<dbReference type="InterPro" id="IPR020539">
    <property type="entry name" value="RNase_P_CS"/>
</dbReference>
<dbReference type="InterPro" id="IPR000100">
    <property type="entry name" value="RNase_P"/>
</dbReference>
<comment type="similarity">
    <text evidence="7">Belongs to the RnpA family.</text>
</comment>
<evidence type="ECO:0000256" key="7">
    <source>
        <dbReference type="HAMAP-Rule" id="MF_00227"/>
    </source>
</evidence>
<evidence type="ECO:0000256" key="6">
    <source>
        <dbReference type="ARBA" id="ARBA00022884"/>
    </source>
</evidence>
<dbReference type="Proteomes" id="UP000265916">
    <property type="component" value="Unassembled WGS sequence"/>
</dbReference>
<reference evidence="9 10" key="1">
    <citation type="submission" date="2017-08" db="EMBL/GenBank/DDBJ databases">
        <title>Reclassification of Bisgaard taxon 37 and 44.</title>
        <authorList>
            <person name="Christensen H."/>
        </authorList>
    </citation>
    <scope>NUCLEOTIDE SEQUENCE [LARGE SCALE GENOMIC DNA]</scope>
    <source>
        <strain evidence="9 10">111</strain>
    </source>
</reference>
<dbReference type="GO" id="GO:0001682">
    <property type="term" value="P:tRNA 5'-leader removal"/>
    <property type="evidence" value="ECO:0007669"/>
    <property type="project" value="UniProtKB-UniRule"/>
</dbReference>
<name>A0A3A1YCE1_9GAMM</name>
<dbReference type="EMBL" id="NRJG01000169">
    <property type="protein sequence ID" value="RIY34840.1"/>
    <property type="molecule type" value="Genomic_DNA"/>
</dbReference>
<evidence type="ECO:0000256" key="3">
    <source>
        <dbReference type="ARBA" id="ARBA00022722"/>
    </source>
</evidence>
<dbReference type="GO" id="GO:0030677">
    <property type="term" value="C:ribonuclease P complex"/>
    <property type="evidence" value="ECO:0007669"/>
    <property type="project" value="TreeGrafter"/>
</dbReference>
<accession>A0A3A1YCE1</accession>
<dbReference type="NCBIfam" id="TIGR00188">
    <property type="entry name" value="rnpA"/>
    <property type="match status" value="1"/>
</dbReference>
<dbReference type="EC" id="3.1.26.5" evidence="7 8"/>
<evidence type="ECO:0000313" key="9">
    <source>
        <dbReference type="EMBL" id="RIY34840.1"/>
    </source>
</evidence>
<keyword evidence="4 7" id="KW-0255">Endonuclease</keyword>
<dbReference type="HAMAP" id="MF_00227">
    <property type="entry name" value="RNase_P"/>
    <property type="match status" value="1"/>
</dbReference>
<proteinExistence type="inferred from homology"/>
<dbReference type="PANTHER" id="PTHR33992:SF1">
    <property type="entry name" value="RIBONUCLEASE P PROTEIN COMPONENT"/>
    <property type="match status" value="1"/>
</dbReference>
<evidence type="ECO:0000256" key="8">
    <source>
        <dbReference type="NCBIfam" id="TIGR00188"/>
    </source>
</evidence>
<dbReference type="GO" id="GO:0004526">
    <property type="term" value="F:ribonuclease P activity"/>
    <property type="evidence" value="ECO:0007669"/>
    <property type="project" value="UniProtKB-UniRule"/>
</dbReference>
<gene>
    <name evidence="7 9" type="primary">rnpA</name>
    <name evidence="9" type="ORF">CKF58_07620</name>
</gene>
<protein>
    <recommendedName>
        <fullName evidence="7 8">Ribonuclease P protein component</fullName>
        <shortName evidence="7">RNase P protein</shortName>
        <shortName evidence="7">RNaseP protein</shortName>
        <ecNumber evidence="7 8">3.1.26.5</ecNumber>
    </recommendedName>
    <alternativeName>
        <fullName evidence="7">Protein C5</fullName>
    </alternativeName>
</protein>
<dbReference type="RefSeq" id="WP_119532595.1">
    <property type="nucleotide sequence ID" value="NZ_JBHSSP010000013.1"/>
</dbReference>
<comment type="subunit">
    <text evidence="7">Consists of a catalytic RNA component (M1 or rnpB) and a protein subunit.</text>
</comment>
<dbReference type="OrthoDB" id="9796422at2"/>
<dbReference type="SUPFAM" id="SSF54211">
    <property type="entry name" value="Ribosomal protein S5 domain 2-like"/>
    <property type="match status" value="1"/>
</dbReference>
<dbReference type="AlphaFoldDB" id="A0A3A1YCE1"/>
<dbReference type="GO" id="GO:0042781">
    <property type="term" value="F:3'-tRNA processing endoribonuclease activity"/>
    <property type="evidence" value="ECO:0007669"/>
    <property type="project" value="TreeGrafter"/>
</dbReference>
<keyword evidence="3 7" id="KW-0540">Nuclease</keyword>
<evidence type="ECO:0000256" key="5">
    <source>
        <dbReference type="ARBA" id="ARBA00022801"/>
    </source>
</evidence>
<sequence>MVNCTPHLYSLPRSKKLLTAYDYRQVFEHQQNFRFANKYFTILAKSNGLEHARIGIVVSKKALKRAHDRNLVKRLVRESFRLQNHTLPSIDIVFLAKTQATTITTHEFFNQLENCYGLMQRYFANRITK</sequence>